<dbReference type="SUPFAM" id="SSF47473">
    <property type="entry name" value="EF-hand"/>
    <property type="match status" value="2"/>
</dbReference>
<dbReference type="CDD" id="cd07991">
    <property type="entry name" value="LPLAT_LPCAT1-like"/>
    <property type="match status" value="1"/>
</dbReference>
<dbReference type="PANTHER" id="PTHR23063">
    <property type="entry name" value="PHOSPHOLIPID ACYLTRANSFERASE"/>
    <property type="match status" value="1"/>
</dbReference>
<evidence type="ECO:0000256" key="1">
    <source>
        <dbReference type="ARBA" id="ARBA00004370"/>
    </source>
</evidence>
<evidence type="ECO:0000313" key="17">
    <source>
        <dbReference type="EMBL" id="CAF95802.1"/>
    </source>
</evidence>
<organism evidence="17">
    <name type="scientific">Tetraodon nigroviridis</name>
    <name type="common">Spotted green pufferfish</name>
    <name type="synonym">Chelonodon nigroviridis</name>
    <dbReference type="NCBI Taxonomy" id="99883"/>
    <lineage>
        <taxon>Eukaryota</taxon>
        <taxon>Metazoa</taxon>
        <taxon>Chordata</taxon>
        <taxon>Craniata</taxon>
        <taxon>Vertebrata</taxon>
        <taxon>Euteleostomi</taxon>
        <taxon>Actinopterygii</taxon>
        <taxon>Neopterygii</taxon>
        <taxon>Teleostei</taxon>
        <taxon>Neoteleostei</taxon>
        <taxon>Acanthomorphata</taxon>
        <taxon>Eupercaria</taxon>
        <taxon>Tetraodontiformes</taxon>
        <taxon>Tetradontoidea</taxon>
        <taxon>Tetraodontidae</taxon>
        <taxon>Tetraodon</taxon>
    </lineage>
</organism>
<protein>
    <submittedName>
        <fullName evidence="17">(spotted green pufferfish) hypothetical protein</fullName>
    </submittedName>
</protein>
<feature type="domain" description="EF-hand" evidence="16">
    <location>
        <begin position="332"/>
        <end position="367"/>
    </location>
</feature>
<keyword evidence="4" id="KW-0444">Lipid biosynthesis</keyword>
<keyword evidence="7" id="KW-0479">Metal-binding</keyword>
<dbReference type="PROSITE" id="PS50222">
    <property type="entry name" value="EF_HAND_2"/>
    <property type="match status" value="3"/>
</dbReference>
<dbReference type="SMART" id="SM00563">
    <property type="entry name" value="PlsC"/>
    <property type="match status" value="1"/>
</dbReference>
<keyword evidence="12" id="KW-0594">Phospholipid biosynthesis</keyword>
<dbReference type="InterPro" id="IPR002123">
    <property type="entry name" value="Plipid/glycerol_acylTrfase"/>
</dbReference>
<evidence type="ECO:0000256" key="5">
    <source>
        <dbReference type="ARBA" id="ARBA00022679"/>
    </source>
</evidence>
<dbReference type="SMART" id="SM00054">
    <property type="entry name" value="EFh"/>
    <property type="match status" value="6"/>
</dbReference>
<dbReference type="InterPro" id="IPR045252">
    <property type="entry name" value="LPCAT1-like"/>
</dbReference>
<evidence type="ECO:0000256" key="15">
    <source>
        <dbReference type="ARBA" id="ARBA00025707"/>
    </source>
</evidence>
<dbReference type="PANTHER" id="PTHR23063:SF21">
    <property type="entry name" value="LYSOPHOSPHATIDYLCHOLINE ACYLTRANSFERASE 2"/>
    <property type="match status" value="1"/>
</dbReference>
<evidence type="ECO:0000256" key="14">
    <source>
        <dbReference type="ARBA" id="ARBA00023315"/>
    </source>
</evidence>
<reference evidence="17" key="2">
    <citation type="submission" date="2004-02" db="EMBL/GenBank/DDBJ databases">
        <authorList>
            <consortium name="Genoscope"/>
            <consortium name="Whitehead Institute Centre for Genome Research"/>
        </authorList>
    </citation>
    <scope>NUCLEOTIDE SEQUENCE</scope>
</reference>
<dbReference type="GO" id="GO:0008654">
    <property type="term" value="P:phospholipid biosynthetic process"/>
    <property type="evidence" value="ECO:0007669"/>
    <property type="project" value="UniProtKB-KW"/>
</dbReference>
<dbReference type="InterPro" id="IPR002048">
    <property type="entry name" value="EF_hand_dom"/>
</dbReference>
<dbReference type="GO" id="GO:0042171">
    <property type="term" value="F:lysophosphatidic acid acyltransferase activity"/>
    <property type="evidence" value="ECO:0007669"/>
    <property type="project" value="TreeGrafter"/>
</dbReference>
<keyword evidence="9" id="KW-1133">Transmembrane helix</keyword>
<dbReference type="Gene3D" id="1.10.238.10">
    <property type="entry name" value="EF-hand"/>
    <property type="match status" value="2"/>
</dbReference>
<evidence type="ECO:0000256" key="2">
    <source>
        <dbReference type="ARBA" id="ARBA00005074"/>
    </source>
</evidence>
<dbReference type="GO" id="GO:0016020">
    <property type="term" value="C:membrane"/>
    <property type="evidence" value="ECO:0007669"/>
    <property type="project" value="UniProtKB-SubCell"/>
</dbReference>
<dbReference type="Pfam" id="PF01553">
    <property type="entry name" value="Acyltransferase"/>
    <property type="match status" value="1"/>
</dbReference>
<dbReference type="UniPathway" id="UPA00085"/>
<evidence type="ECO:0000256" key="8">
    <source>
        <dbReference type="ARBA" id="ARBA00022837"/>
    </source>
</evidence>
<evidence type="ECO:0000259" key="16">
    <source>
        <dbReference type="PROSITE" id="PS50222"/>
    </source>
</evidence>
<keyword evidence="10" id="KW-0443">Lipid metabolism</keyword>
<evidence type="ECO:0000256" key="10">
    <source>
        <dbReference type="ARBA" id="ARBA00023098"/>
    </source>
</evidence>
<comment type="subcellular location">
    <subcellularLocation>
        <location evidence="1">Membrane</location>
    </subcellularLocation>
</comment>
<dbReference type="Pfam" id="PF13499">
    <property type="entry name" value="EF-hand_7"/>
    <property type="match status" value="2"/>
</dbReference>
<evidence type="ECO:0000256" key="9">
    <source>
        <dbReference type="ARBA" id="ARBA00022989"/>
    </source>
</evidence>
<dbReference type="SUPFAM" id="SSF69593">
    <property type="entry name" value="Glycerol-3-phosphate (1)-acyltransferase"/>
    <property type="match status" value="1"/>
</dbReference>
<evidence type="ECO:0000256" key="13">
    <source>
        <dbReference type="ARBA" id="ARBA00023264"/>
    </source>
</evidence>
<dbReference type="EMBL" id="CAAE01013976">
    <property type="protein sequence ID" value="CAF95802.1"/>
    <property type="molecule type" value="Genomic_DNA"/>
</dbReference>
<dbReference type="Pfam" id="PF13202">
    <property type="entry name" value="EF-hand_5"/>
    <property type="match status" value="1"/>
</dbReference>
<dbReference type="OrthoDB" id="272512at2759"/>
<evidence type="ECO:0000256" key="11">
    <source>
        <dbReference type="ARBA" id="ARBA00023136"/>
    </source>
</evidence>
<keyword evidence="14" id="KW-0012">Acyltransferase</keyword>
<evidence type="ECO:0000256" key="4">
    <source>
        <dbReference type="ARBA" id="ARBA00022516"/>
    </source>
</evidence>
<evidence type="ECO:0000256" key="12">
    <source>
        <dbReference type="ARBA" id="ARBA00023209"/>
    </source>
</evidence>
<evidence type="ECO:0000256" key="7">
    <source>
        <dbReference type="ARBA" id="ARBA00022723"/>
    </source>
</evidence>
<keyword evidence="8" id="KW-0106">Calcium</keyword>
<comment type="pathway">
    <text evidence="2">Lipid metabolism; phospholipid metabolism.</text>
</comment>
<sequence length="701" mass="78471">MAAAVYNEFISNFRFMCRKVMAALGRAYFFCMGFRVVVKGTQVSSSEAPILAVAPHSTFFDGIVCIVAGLPSTVSRVENLATPIFGRETRRTISRYWIVHSSAWAFPSKCVCPLCRAGLLRCLQPVLVSRKDPDSRKNTIQEIESRAKSAGHWPQVLIFPEGTCTNRSCLITFKQGAFIPGVPVQPVLMRYPNSLDTVTWTWQGFGSRALLLLTLSQLYTTVEIEFLPPHVPTEEEKTSPALFASRVRQTMAQALGVPVTDHTYEDCRLMISAGELTLPMEAGLVEFTKISRKLNLKWDNMRQELESFAAMASSCKGGRIAIEEFAHFLKLPVSPALEELFSLFDRNGDGTIDFREYVIGVTILCRPANTEDVLQMAFQLFDTDKDERITREEFTALLRSALGVSDINMAKLFKEIDADSSGFITFSAFIPGVPVQPVLMRYPNSLFLPPHVPTEEEKTSPALFASRVRQTMAQALGVPVTDHTYEDCRLMISAGELTLPMEAGLVEFTKISRKLNLKWDNMRQELESFAAMASSCKGGRIAIEEFAHFLKLPNGDGTIDFREYVIGVTILCRPANTEDVLQMAFQLFDTDKDERITREEFTALLRSALGVSDINMAKLFKEIDADSSGFITFSELMCRQPGEGGGRYLFPLFLPFHPNFVFQTNFKPSLSPTQSTLNYSPLTWSCRGTRPSKRPIQAIWS</sequence>
<comment type="pathway">
    <text evidence="15">Phospholipid metabolism.</text>
</comment>
<dbReference type="InterPro" id="IPR018247">
    <property type="entry name" value="EF_Hand_1_Ca_BS"/>
</dbReference>
<evidence type="ECO:0000256" key="3">
    <source>
        <dbReference type="ARBA" id="ARBA00008655"/>
    </source>
</evidence>
<dbReference type="GO" id="GO:0005783">
    <property type="term" value="C:endoplasmic reticulum"/>
    <property type="evidence" value="ECO:0007669"/>
    <property type="project" value="TreeGrafter"/>
</dbReference>
<dbReference type="GO" id="GO:0005509">
    <property type="term" value="F:calcium ion binding"/>
    <property type="evidence" value="ECO:0007669"/>
    <property type="project" value="InterPro"/>
</dbReference>
<dbReference type="InterPro" id="IPR011992">
    <property type="entry name" value="EF-hand-dom_pair"/>
</dbReference>
<keyword evidence="13" id="KW-1208">Phospholipid metabolism</keyword>
<dbReference type="CDD" id="cd00051">
    <property type="entry name" value="EFh"/>
    <property type="match status" value="3"/>
</dbReference>
<feature type="domain" description="EF-hand" evidence="16">
    <location>
        <begin position="369"/>
        <end position="404"/>
    </location>
</feature>
<dbReference type="AlphaFoldDB" id="Q4SU80"/>
<keyword evidence="6" id="KW-0812">Transmembrane</keyword>
<keyword evidence="5" id="KW-0808">Transferase</keyword>
<keyword evidence="11" id="KW-0472">Membrane</keyword>
<name>Q4SU80_TETNG</name>
<gene>
    <name evidence="17" type="ORF">GSTENG00012584001</name>
</gene>
<reference evidence="17" key="1">
    <citation type="journal article" date="2004" name="Nature">
        <title>Genome duplication in the teleost fish Tetraodon nigroviridis reveals the early vertebrate proto-karyotype.</title>
        <authorList>
            <person name="Jaillon O."/>
            <person name="Aury J.-M."/>
            <person name="Brunet F."/>
            <person name="Petit J.-L."/>
            <person name="Stange-Thomann N."/>
            <person name="Mauceli E."/>
            <person name="Bouneau L."/>
            <person name="Fischer C."/>
            <person name="Ozouf-Costaz C."/>
            <person name="Bernot A."/>
            <person name="Nicaud S."/>
            <person name="Jaffe D."/>
            <person name="Fisher S."/>
            <person name="Lutfalla G."/>
            <person name="Dossat C."/>
            <person name="Segurens B."/>
            <person name="Dasilva C."/>
            <person name="Salanoubat M."/>
            <person name="Levy M."/>
            <person name="Boudet N."/>
            <person name="Castellano S."/>
            <person name="Anthouard V."/>
            <person name="Jubin C."/>
            <person name="Castelli V."/>
            <person name="Katinka M."/>
            <person name="Vacherie B."/>
            <person name="Biemont C."/>
            <person name="Skalli Z."/>
            <person name="Cattolico L."/>
            <person name="Poulain J."/>
            <person name="De Berardinis V."/>
            <person name="Cruaud C."/>
            <person name="Duprat S."/>
            <person name="Brottier P."/>
            <person name="Coutanceau J.-P."/>
            <person name="Gouzy J."/>
            <person name="Parra G."/>
            <person name="Lardier G."/>
            <person name="Chapple C."/>
            <person name="McKernan K.J."/>
            <person name="McEwan P."/>
            <person name="Bosak S."/>
            <person name="Kellis M."/>
            <person name="Volff J.-N."/>
            <person name="Guigo R."/>
            <person name="Zody M.C."/>
            <person name="Mesirov J."/>
            <person name="Lindblad-Toh K."/>
            <person name="Birren B."/>
            <person name="Nusbaum C."/>
            <person name="Kahn D."/>
            <person name="Robinson-Rechavi M."/>
            <person name="Laudet V."/>
            <person name="Schachter V."/>
            <person name="Quetier F."/>
            <person name="Saurin W."/>
            <person name="Scarpelli C."/>
            <person name="Wincker P."/>
            <person name="Lander E.S."/>
            <person name="Weissenbach J."/>
            <person name="Roest Crollius H."/>
        </authorList>
    </citation>
    <scope>NUCLEOTIDE SEQUENCE [LARGE SCALE GENOMIC DNA]</scope>
</reference>
<comment type="caution">
    <text evidence="17">The sequence shown here is derived from an EMBL/GenBank/DDBJ whole genome shotgun (WGS) entry which is preliminary data.</text>
</comment>
<comment type="similarity">
    <text evidence="3">Belongs to the 1-acyl-sn-glycerol-3-phosphate acyltransferase family.</text>
</comment>
<dbReference type="PROSITE" id="PS00018">
    <property type="entry name" value="EF_HAND_1"/>
    <property type="match status" value="2"/>
</dbReference>
<feature type="domain" description="EF-hand" evidence="16">
    <location>
        <begin position="576"/>
        <end position="611"/>
    </location>
</feature>
<proteinExistence type="inferred from homology"/>
<dbReference type="GO" id="GO:0047184">
    <property type="term" value="F:1-acylglycerophosphocholine O-acyltransferase activity"/>
    <property type="evidence" value="ECO:0007669"/>
    <property type="project" value="UniProtKB-ARBA"/>
</dbReference>
<dbReference type="KEGG" id="tng:GSTEN00012584G001"/>
<accession>Q4SU80</accession>
<evidence type="ECO:0000256" key="6">
    <source>
        <dbReference type="ARBA" id="ARBA00022692"/>
    </source>
</evidence>